<sequence>MGVNTNRRLHFAYAWPLKRWPKDGKQRVMPPFPEAEPWQCSVYYYWWEYLRRHEGYRDTCACGGKGAYAELFADFGDVHATDFWTWWRAHNHIFAEPPVRQVRHATEGETADERTLILSVPLDTKLALTVGQFKRLVRPLLKEAPRAKTQSRAQYPVAAKPILPALHEHLMVWDARQADNDCKDWELADRVGLRINHVVDGETIATRKSLKLGYDDILQVLTRRKQLAVQRHLRIAEQYIHYVGRGRFPYRDSR</sequence>
<proteinExistence type="predicted"/>
<evidence type="ECO:0000313" key="2">
    <source>
        <dbReference type="Proteomes" id="UP000195273"/>
    </source>
</evidence>
<protein>
    <submittedName>
        <fullName evidence="1">Uncharacterized protein</fullName>
    </submittedName>
</protein>
<dbReference type="KEGG" id="lvs:LOKVESSMR4R_03421"/>
<dbReference type="AlphaFoldDB" id="A0A1Y0EGE3"/>
<accession>A0A1Y0EGE3</accession>
<organism evidence="1 2">
    <name type="scientific">Yoonia vestfoldensis</name>
    <dbReference type="NCBI Taxonomy" id="245188"/>
    <lineage>
        <taxon>Bacteria</taxon>
        <taxon>Pseudomonadati</taxon>
        <taxon>Pseudomonadota</taxon>
        <taxon>Alphaproteobacteria</taxon>
        <taxon>Rhodobacterales</taxon>
        <taxon>Paracoccaceae</taxon>
        <taxon>Yoonia</taxon>
    </lineage>
</organism>
<gene>
    <name evidence="1" type="ORF">LOKVESSMR4R_03421</name>
</gene>
<dbReference type="EMBL" id="CP021431">
    <property type="protein sequence ID" value="ARU02693.1"/>
    <property type="molecule type" value="Genomic_DNA"/>
</dbReference>
<keyword evidence="2" id="KW-1185">Reference proteome</keyword>
<reference evidence="1 2" key="1">
    <citation type="submission" date="2017-05" db="EMBL/GenBank/DDBJ databases">
        <title>Genome Sequence of Loktanella vestfoldensis Strain SMR4r Isolated from a Culture of the Diatom Skeletonema marinoi.</title>
        <authorList>
            <person name="Topel M."/>
            <person name="Pinder M.I.M."/>
            <person name="Johansson O.N."/>
            <person name="Kourtchenko O."/>
            <person name="Godhe A."/>
            <person name="Clarke A.K."/>
        </authorList>
    </citation>
    <scope>NUCLEOTIDE SEQUENCE [LARGE SCALE GENOMIC DNA]</scope>
    <source>
        <strain evidence="1 2">SMR4r</strain>
    </source>
</reference>
<name>A0A1Y0EGE3_9RHOB</name>
<dbReference type="Proteomes" id="UP000195273">
    <property type="component" value="Chromosome"/>
</dbReference>
<evidence type="ECO:0000313" key="1">
    <source>
        <dbReference type="EMBL" id="ARU02693.1"/>
    </source>
</evidence>